<evidence type="ECO:0000256" key="7">
    <source>
        <dbReference type="ARBA" id="ARBA00023242"/>
    </source>
</evidence>
<reference evidence="8 9" key="1">
    <citation type="submission" date="2024-11" db="EMBL/GenBank/DDBJ databases">
        <title>Adaptive evolution of stress response genes in parasites aligns with host niche diversity.</title>
        <authorList>
            <person name="Hahn C."/>
            <person name="Resl P."/>
        </authorList>
    </citation>
    <scope>NUCLEOTIDE SEQUENCE [LARGE SCALE GENOMIC DNA]</scope>
    <source>
        <strain evidence="8">EGGRZ-B1_66</strain>
        <tissue evidence="8">Body</tissue>
    </source>
</reference>
<keyword evidence="3" id="KW-0509">mRNA transport</keyword>
<dbReference type="AlphaFoldDB" id="A0ABD2PSM4"/>
<dbReference type="GO" id="GO:0051028">
    <property type="term" value="P:mRNA transport"/>
    <property type="evidence" value="ECO:0007669"/>
    <property type="project" value="UniProtKB-KW"/>
</dbReference>
<evidence type="ECO:0000256" key="6">
    <source>
        <dbReference type="ARBA" id="ARBA00023132"/>
    </source>
</evidence>
<proteinExistence type="predicted"/>
<evidence type="ECO:0008006" key="10">
    <source>
        <dbReference type="Google" id="ProtNLM"/>
    </source>
</evidence>
<keyword evidence="7" id="KW-0539">Nucleus</keyword>
<organism evidence="8 9">
    <name type="scientific">Cichlidogyrus casuarinus</name>
    <dbReference type="NCBI Taxonomy" id="1844966"/>
    <lineage>
        <taxon>Eukaryota</taxon>
        <taxon>Metazoa</taxon>
        <taxon>Spiralia</taxon>
        <taxon>Lophotrochozoa</taxon>
        <taxon>Platyhelminthes</taxon>
        <taxon>Monogenea</taxon>
        <taxon>Monopisthocotylea</taxon>
        <taxon>Dactylogyridea</taxon>
        <taxon>Ancyrocephalidae</taxon>
        <taxon>Cichlidogyrus</taxon>
    </lineage>
</organism>
<dbReference type="GO" id="GO:0005643">
    <property type="term" value="C:nuclear pore"/>
    <property type="evidence" value="ECO:0007669"/>
    <property type="project" value="UniProtKB-SubCell"/>
</dbReference>
<comment type="caution">
    <text evidence="8">The sequence shown here is derived from an EMBL/GenBank/DDBJ whole genome shotgun (WGS) entry which is preliminary data.</text>
</comment>
<protein>
    <recommendedName>
        <fullName evidence="10">Nuclear pore complex protein Nup88</fullName>
    </recommendedName>
</protein>
<keyword evidence="5" id="KW-0811">Translocation</keyword>
<dbReference type="PANTHER" id="PTHR13257:SF0">
    <property type="entry name" value="NUCLEAR PORE COMPLEX PROTEIN NUP88"/>
    <property type="match status" value="1"/>
</dbReference>
<evidence type="ECO:0000313" key="9">
    <source>
        <dbReference type="Proteomes" id="UP001626550"/>
    </source>
</evidence>
<sequence length="451" mass="50147">GFDCIAESKETKCLPSFVLVDCVDCDLETRHAPTVDWVSKKPPTSCAPAIRLKPSVVSTQHYYCLHSEGIHLISLDWAPFVFKTLENIHLTRRSCKYLDEGREQSLTSFPSTVELLFSNKQLATATNAPSPALNLVACLESSSEPIRLQPDDLQQAQKDLSVSLLCVARGTAGLKFFKIGIGKELEKQKLNASLVKQPGPRMKELDLTPKPKTQAHETGIALKIKNLLTSTDKIKLPQLATSDPDETVNEEHFLKVFNVAVKEMQQARLDRLSSARMCIDEYMKKIQNIFASQAQGAQQLLLSQKGLKDTAHKLADKQAMLAERQSALDCRVNRLARVVASQSGSLSSAEISMKHDLEEIVRRNNELYKQWLKRLQASEAELSNLLKQKSRARPSFRPTLTSRNAVASDTQVVISPALQEQLRLQTEEISNLVKTVELLKVHTASTLAANA</sequence>
<feature type="non-terminal residue" evidence="8">
    <location>
        <position position="1"/>
    </location>
</feature>
<dbReference type="InterPro" id="IPR019321">
    <property type="entry name" value="Nucleoporin_Nup88"/>
</dbReference>
<keyword evidence="4" id="KW-0653">Protein transport</keyword>
<dbReference type="EMBL" id="JBJKFK010002922">
    <property type="protein sequence ID" value="KAL3310478.1"/>
    <property type="molecule type" value="Genomic_DNA"/>
</dbReference>
<evidence type="ECO:0000256" key="3">
    <source>
        <dbReference type="ARBA" id="ARBA00022816"/>
    </source>
</evidence>
<evidence type="ECO:0000256" key="5">
    <source>
        <dbReference type="ARBA" id="ARBA00023010"/>
    </source>
</evidence>
<dbReference type="PANTHER" id="PTHR13257">
    <property type="entry name" value="NUCLEOPORIN NUP84-RELATED"/>
    <property type="match status" value="1"/>
</dbReference>
<evidence type="ECO:0000313" key="8">
    <source>
        <dbReference type="EMBL" id="KAL3310478.1"/>
    </source>
</evidence>
<dbReference type="Pfam" id="PF10168">
    <property type="entry name" value="Nup88"/>
    <property type="match status" value="1"/>
</dbReference>
<evidence type="ECO:0000256" key="2">
    <source>
        <dbReference type="ARBA" id="ARBA00022448"/>
    </source>
</evidence>
<evidence type="ECO:0000256" key="4">
    <source>
        <dbReference type="ARBA" id="ARBA00022927"/>
    </source>
</evidence>
<comment type="subcellular location">
    <subcellularLocation>
        <location evidence="1">Nucleus</location>
        <location evidence="1">Nuclear pore complex</location>
    </subcellularLocation>
</comment>
<name>A0ABD2PSM4_9PLAT</name>
<dbReference type="Proteomes" id="UP001626550">
    <property type="component" value="Unassembled WGS sequence"/>
</dbReference>
<dbReference type="InterPro" id="IPR037700">
    <property type="entry name" value="NUP88/NUP82"/>
</dbReference>
<evidence type="ECO:0000256" key="1">
    <source>
        <dbReference type="ARBA" id="ARBA00004567"/>
    </source>
</evidence>
<keyword evidence="9" id="KW-1185">Reference proteome</keyword>
<dbReference type="GO" id="GO:0015031">
    <property type="term" value="P:protein transport"/>
    <property type="evidence" value="ECO:0007669"/>
    <property type="project" value="UniProtKB-KW"/>
</dbReference>
<keyword evidence="6" id="KW-0906">Nuclear pore complex</keyword>
<gene>
    <name evidence="8" type="ORF">Ciccas_010960</name>
</gene>
<accession>A0ABD2PSM4</accession>
<keyword evidence="2" id="KW-0813">Transport</keyword>